<proteinExistence type="predicted"/>
<reference evidence="2 3" key="1">
    <citation type="submission" date="2018-11" db="EMBL/GenBank/DDBJ databases">
        <authorList>
            <person name="Kleinhagauer T."/>
            <person name="Glaeser S.P."/>
            <person name="Spergser J."/>
            <person name="Ruckert C."/>
            <person name="Kaempfer P."/>
            <person name="Busse H.-J."/>
        </authorList>
    </citation>
    <scope>NUCLEOTIDE SEQUENCE [LARGE SCALE GENOMIC DNA]</scope>
    <source>
        <strain evidence="2 3">200CH</strain>
    </source>
</reference>
<dbReference type="GO" id="GO:0016787">
    <property type="term" value="F:hydrolase activity"/>
    <property type="evidence" value="ECO:0007669"/>
    <property type="project" value="UniProtKB-KW"/>
</dbReference>
<dbReference type="PANTHER" id="PTHR47791:SF3">
    <property type="entry name" value="MEIOTICALLY UP-REGULATED GENE 191 PROTEIN"/>
    <property type="match status" value="1"/>
</dbReference>
<dbReference type="RefSeq" id="WP_123925866.1">
    <property type="nucleotide sequence ID" value="NZ_CP033896.1"/>
</dbReference>
<sequence length="455" mass="50757">MFVQWAHRADLAESAITERHASRVWGIPGTNLLKVAWPPRTRDNIFFHWHYWWQAHYLDCLVDAASRRATSRRGAMIAKTIRGMRIRNLFPLVRNDYYDDKAWMALAHGRVNSCSGVPNSQYYRELVRNVRLGLDPFVGALPWRREGYFFNVPTNGPAAILAARQGEINTTRNLVDWIYEHLIDDRGLVMDGMRCTMNDYELVRDIHPYCQGVVIGALVEQIVQYRQLLGLDDTTPLSSIVNDEWIPPGSGENDQVSGKAPVEAGEKDRRESASAATPRTSDSPVSTPPTSSPAHELSAESVARTIDALATATFRVETLIHAVAAHLADDKSVINWRTGGGDGGLFKGILVRYLADAAVRLPDDTPNMRKVKSIATRLVLRSAESVWNNRLEIDGLPLFASYWPEGAQLPTEHSFIGTRVNGATNGSEIPERDLSTQLSGWMLMEAAARVTRDDV</sequence>
<evidence type="ECO:0000256" key="1">
    <source>
        <dbReference type="SAM" id="MobiDB-lite"/>
    </source>
</evidence>
<dbReference type="InterPro" id="IPR008928">
    <property type="entry name" value="6-hairpin_glycosidase_sf"/>
</dbReference>
<feature type="region of interest" description="Disordered" evidence="1">
    <location>
        <begin position="242"/>
        <end position="298"/>
    </location>
</feature>
<dbReference type="Proteomes" id="UP000269019">
    <property type="component" value="Chromosome"/>
</dbReference>
<evidence type="ECO:0000313" key="2">
    <source>
        <dbReference type="EMBL" id="AZA12648.1"/>
    </source>
</evidence>
<dbReference type="Gene3D" id="1.50.10.20">
    <property type="match status" value="2"/>
</dbReference>
<dbReference type="PANTHER" id="PTHR47791">
    <property type="entry name" value="MEIOTICALLY UP-REGULATED GENE 191 PROTEIN"/>
    <property type="match status" value="1"/>
</dbReference>
<dbReference type="EMBL" id="CP033896">
    <property type="protein sequence ID" value="AZA12648.1"/>
    <property type="molecule type" value="Genomic_DNA"/>
</dbReference>
<gene>
    <name evidence="2" type="ORF">CCHOA_01100</name>
</gene>
<dbReference type="GO" id="GO:0005975">
    <property type="term" value="P:carbohydrate metabolic process"/>
    <property type="evidence" value="ECO:0007669"/>
    <property type="project" value="InterPro"/>
</dbReference>
<dbReference type="SUPFAM" id="SSF48208">
    <property type="entry name" value="Six-hairpin glycosidases"/>
    <property type="match status" value="1"/>
</dbReference>
<dbReference type="InterPro" id="IPR053169">
    <property type="entry name" value="MUG_Protein"/>
</dbReference>
<dbReference type="PIRSF" id="PIRSF021505">
    <property type="entry name" value="O_gly_hdrol"/>
    <property type="match status" value="1"/>
</dbReference>
<evidence type="ECO:0000313" key="3">
    <source>
        <dbReference type="Proteomes" id="UP000269019"/>
    </source>
</evidence>
<dbReference type="InterPro" id="IPR014512">
    <property type="entry name" value="O_gly_hydro"/>
</dbReference>
<dbReference type="KEGG" id="ccho:CCHOA_01100"/>
<protein>
    <submittedName>
        <fullName evidence="2">Glycosyl hydrolase family 76</fullName>
    </submittedName>
</protein>
<name>A0A3G6J6U7_9CORY</name>
<accession>A0A3G6J6U7</accession>
<dbReference type="OrthoDB" id="2505409at2"/>
<keyword evidence="3" id="KW-1185">Reference proteome</keyword>
<dbReference type="AlphaFoldDB" id="A0A3G6J6U7"/>
<organism evidence="2 3">
    <name type="scientific">Corynebacterium choanae</name>
    <dbReference type="NCBI Taxonomy" id="1862358"/>
    <lineage>
        <taxon>Bacteria</taxon>
        <taxon>Bacillati</taxon>
        <taxon>Actinomycetota</taxon>
        <taxon>Actinomycetes</taxon>
        <taxon>Mycobacteriales</taxon>
        <taxon>Corynebacteriaceae</taxon>
        <taxon>Corynebacterium</taxon>
    </lineage>
</organism>
<keyword evidence="2" id="KW-0378">Hydrolase</keyword>